<evidence type="ECO:0000313" key="2">
    <source>
        <dbReference type="Proteomes" id="UP000027195"/>
    </source>
</evidence>
<organism evidence="1 2">
    <name type="scientific">Botryobasidium botryosum (strain FD-172 SS1)</name>
    <dbReference type="NCBI Taxonomy" id="930990"/>
    <lineage>
        <taxon>Eukaryota</taxon>
        <taxon>Fungi</taxon>
        <taxon>Dikarya</taxon>
        <taxon>Basidiomycota</taxon>
        <taxon>Agaricomycotina</taxon>
        <taxon>Agaricomycetes</taxon>
        <taxon>Cantharellales</taxon>
        <taxon>Botryobasidiaceae</taxon>
        <taxon>Botryobasidium</taxon>
    </lineage>
</organism>
<name>A0A067MKX3_BOTB1</name>
<sequence>MLSSLVPQIIVTLRSAFATASAHRNILVCCGFDFIRDGRAVNTPPEFKLVTIPQPTDTYPEEVEVRSAEETSGIAPEDIIEGEEKYVVEQGTHYRISRPNKPDVILEIPYYAPLKPRLFPEEISERLIPRCPLYL</sequence>
<dbReference type="HOGENOM" id="CLU_1885436_0_0_1"/>
<dbReference type="AlphaFoldDB" id="A0A067MKX3"/>
<keyword evidence="2" id="KW-1185">Reference proteome</keyword>
<proteinExistence type="predicted"/>
<accession>A0A067MKX3</accession>
<dbReference type="EMBL" id="KL198032">
    <property type="protein sequence ID" value="KDQ15345.1"/>
    <property type="molecule type" value="Genomic_DNA"/>
</dbReference>
<dbReference type="OrthoDB" id="2628807at2759"/>
<reference evidence="2" key="1">
    <citation type="journal article" date="2014" name="Proc. Natl. Acad. Sci. U.S.A.">
        <title>Extensive sampling of basidiomycete genomes demonstrates inadequacy of the white-rot/brown-rot paradigm for wood decay fungi.</title>
        <authorList>
            <person name="Riley R."/>
            <person name="Salamov A.A."/>
            <person name="Brown D.W."/>
            <person name="Nagy L.G."/>
            <person name="Floudas D."/>
            <person name="Held B.W."/>
            <person name="Levasseur A."/>
            <person name="Lombard V."/>
            <person name="Morin E."/>
            <person name="Otillar R."/>
            <person name="Lindquist E.A."/>
            <person name="Sun H."/>
            <person name="LaButti K.M."/>
            <person name="Schmutz J."/>
            <person name="Jabbour D."/>
            <person name="Luo H."/>
            <person name="Baker S.E."/>
            <person name="Pisabarro A.G."/>
            <person name="Walton J.D."/>
            <person name="Blanchette R.A."/>
            <person name="Henrissat B."/>
            <person name="Martin F."/>
            <person name="Cullen D."/>
            <person name="Hibbett D.S."/>
            <person name="Grigoriev I.V."/>
        </authorList>
    </citation>
    <scope>NUCLEOTIDE SEQUENCE [LARGE SCALE GENOMIC DNA]</scope>
    <source>
        <strain evidence="2">FD-172 SS1</strain>
    </source>
</reference>
<evidence type="ECO:0000313" key="1">
    <source>
        <dbReference type="EMBL" id="KDQ15345.1"/>
    </source>
</evidence>
<gene>
    <name evidence="1" type="ORF">BOTBODRAFT_173839</name>
</gene>
<protein>
    <submittedName>
        <fullName evidence="1">Uncharacterized protein</fullName>
    </submittedName>
</protein>
<dbReference type="InParanoid" id="A0A067MKX3"/>
<dbReference type="Proteomes" id="UP000027195">
    <property type="component" value="Unassembled WGS sequence"/>
</dbReference>